<protein>
    <submittedName>
        <fullName evidence="5">SUMO1 activating enzyme subunit 1</fullName>
    </submittedName>
</protein>
<gene>
    <name evidence="5" type="primary">SAE1</name>
</gene>
<keyword evidence="3" id="KW-0732">Signal</keyword>
<dbReference type="Proteomes" id="UP000694569">
    <property type="component" value="Unplaced"/>
</dbReference>
<reference evidence="5" key="1">
    <citation type="submission" date="2025-08" db="UniProtKB">
        <authorList>
            <consortium name="Ensembl"/>
        </authorList>
    </citation>
    <scope>IDENTIFICATION</scope>
</reference>
<comment type="similarity">
    <text evidence="1">Belongs to the ubiquitin-activating E1 family.</text>
</comment>
<feature type="signal peptide" evidence="3">
    <location>
        <begin position="1"/>
        <end position="20"/>
    </location>
</feature>
<feature type="chain" id="PRO_5034733927" evidence="3">
    <location>
        <begin position="21"/>
        <end position="389"/>
    </location>
</feature>
<dbReference type="AlphaFoldDB" id="A0A8C5QP85"/>
<dbReference type="PANTHER" id="PTHR10953">
    <property type="entry name" value="UBIQUITIN-ACTIVATING ENZYME E1"/>
    <property type="match status" value="1"/>
</dbReference>
<dbReference type="Gene3D" id="3.40.50.720">
    <property type="entry name" value="NAD(P)-binding Rossmann-like Domain"/>
    <property type="match status" value="1"/>
</dbReference>
<organism evidence="5 6">
    <name type="scientific">Leptobrachium leishanense</name>
    <name type="common">Leishan spiny toad</name>
    <dbReference type="NCBI Taxonomy" id="445787"/>
    <lineage>
        <taxon>Eukaryota</taxon>
        <taxon>Metazoa</taxon>
        <taxon>Chordata</taxon>
        <taxon>Craniata</taxon>
        <taxon>Vertebrata</taxon>
        <taxon>Euteleostomi</taxon>
        <taxon>Amphibia</taxon>
        <taxon>Batrachia</taxon>
        <taxon>Anura</taxon>
        <taxon>Pelobatoidea</taxon>
        <taxon>Megophryidae</taxon>
        <taxon>Leptobrachium</taxon>
    </lineage>
</organism>
<proteinExistence type="inferred from homology"/>
<dbReference type="InterPro" id="IPR035985">
    <property type="entry name" value="Ubiquitin-activating_enz"/>
</dbReference>
<dbReference type="InterPro" id="IPR000594">
    <property type="entry name" value="ThiF_NAD_FAD-bd"/>
</dbReference>
<reference evidence="5" key="2">
    <citation type="submission" date="2025-09" db="UniProtKB">
        <authorList>
            <consortium name="Ensembl"/>
        </authorList>
    </citation>
    <scope>IDENTIFICATION</scope>
</reference>
<feature type="domain" description="THIF-type NAD/FAD binding fold" evidence="4">
    <location>
        <begin position="111"/>
        <end position="380"/>
    </location>
</feature>
<dbReference type="GO" id="GO:0019948">
    <property type="term" value="F:SUMO activating enzyme activity"/>
    <property type="evidence" value="ECO:0007669"/>
    <property type="project" value="TreeGrafter"/>
</dbReference>
<keyword evidence="6" id="KW-1185">Reference proteome</keyword>
<dbReference type="GO" id="GO:0005737">
    <property type="term" value="C:cytoplasm"/>
    <property type="evidence" value="ECO:0007669"/>
    <property type="project" value="TreeGrafter"/>
</dbReference>
<evidence type="ECO:0000313" key="6">
    <source>
        <dbReference type="Proteomes" id="UP000694569"/>
    </source>
</evidence>
<name>A0A8C5QP85_9ANUR</name>
<dbReference type="PANTHER" id="PTHR10953:SF162">
    <property type="entry name" value="SUMO-ACTIVATING ENZYME SUBUNIT 1"/>
    <property type="match status" value="1"/>
</dbReference>
<evidence type="ECO:0000313" key="5">
    <source>
        <dbReference type="Ensembl" id="ENSLLEP00000039622.1"/>
    </source>
</evidence>
<dbReference type="Ensembl" id="ENSLLET00000041212.1">
    <property type="protein sequence ID" value="ENSLLEP00000039622.1"/>
    <property type="gene ID" value="ENSLLEG00000025138.1"/>
</dbReference>
<dbReference type="GO" id="GO:0031510">
    <property type="term" value="C:SUMO activating enzyme complex"/>
    <property type="evidence" value="ECO:0007669"/>
    <property type="project" value="TreeGrafter"/>
</dbReference>
<accession>A0A8C5QP85</accession>
<dbReference type="OrthoDB" id="412647at2759"/>
<feature type="region of interest" description="Disordered" evidence="2">
    <location>
        <begin position="222"/>
        <end position="242"/>
    </location>
</feature>
<evidence type="ECO:0000256" key="1">
    <source>
        <dbReference type="ARBA" id="ARBA00005673"/>
    </source>
</evidence>
<dbReference type="GO" id="GO:0016925">
    <property type="term" value="P:protein sumoylation"/>
    <property type="evidence" value="ECO:0007669"/>
    <property type="project" value="TreeGrafter"/>
</dbReference>
<evidence type="ECO:0000256" key="3">
    <source>
        <dbReference type="SAM" id="SignalP"/>
    </source>
</evidence>
<dbReference type="InterPro" id="IPR045886">
    <property type="entry name" value="ThiF/MoeB/HesA"/>
</dbReference>
<sequence>MHVKSLVRVAAAAVVRVAAAAVVPPCCGRRCAPCCGRRCAPCCCRAAVVRLAAAAVLCALLRPPLCALLRPPLCALLRPPLRCAVVRLAAAAVVRLAAAAVVNPPPCYDPQVTQEDSRAQFLIPAGSLGQKRAQASLERAQNLNPMVGVQADTETLEDKAEDFFTQFDAVCLTCCPRDLLVKVDQICHKHGIKFFAGDVFGYHGYMFADLGEHEFVEEKVKAAKSKPNPEAEDGPDAKKAKIDPTETTMVKKTVQFCQLKDALEIDWRSEKARAALKKTPADLFLFHVIMKFRTDKGRDPLPGSFQEDSDLLVQIRNDLLDSLGISPDLLPEDFTSYCFSEMAPVCAVVGGVLAQEIVKALSQRDAPHNNFFFFDGIKSSGLVDCLGAK</sequence>
<dbReference type="GeneTree" id="ENSGT00550000075007"/>
<dbReference type="SUPFAM" id="SSF69572">
    <property type="entry name" value="Activating enzymes of the ubiquitin-like proteins"/>
    <property type="match status" value="1"/>
</dbReference>
<evidence type="ECO:0000259" key="4">
    <source>
        <dbReference type="Pfam" id="PF00899"/>
    </source>
</evidence>
<dbReference type="Pfam" id="PF00899">
    <property type="entry name" value="ThiF"/>
    <property type="match status" value="1"/>
</dbReference>
<evidence type="ECO:0000256" key="2">
    <source>
        <dbReference type="SAM" id="MobiDB-lite"/>
    </source>
</evidence>